<name>A0AAV4C8X4_9GAST</name>
<proteinExistence type="predicted"/>
<reference evidence="1 2" key="1">
    <citation type="journal article" date="2021" name="Elife">
        <title>Chloroplast acquisition without the gene transfer in kleptoplastic sea slugs, Plakobranchus ocellatus.</title>
        <authorList>
            <person name="Maeda T."/>
            <person name="Takahashi S."/>
            <person name="Yoshida T."/>
            <person name="Shimamura S."/>
            <person name="Takaki Y."/>
            <person name="Nagai Y."/>
            <person name="Toyoda A."/>
            <person name="Suzuki Y."/>
            <person name="Arimoto A."/>
            <person name="Ishii H."/>
            <person name="Satoh N."/>
            <person name="Nishiyama T."/>
            <person name="Hasebe M."/>
            <person name="Maruyama T."/>
            <person name="Minagawa J."/>
            <person name="Obokata J."/>
            <person name="Shigenobu S."/>
        </authorList>
    </citation>
    <scope>NUCLEOTIDE SEQUENCE [LARGE SCALE GENOMIC DNA]</scope>
</reference>
<organism evidence="1 2">
    <name type="scientific">Plakobranchus ocellatus</name>
    <dbReference type="NCBI Taxonomy" id="259542"/>
    <lineage>
        <taxon>Eukaryota</taxon>
        <taxon>Metazoa</taxon>
        <taxon>Spiralia</taxon>
        <taxon>Lophotrochozoa</taxon>
        <taxon>Mollusca</taxon>
        <taxon>Gastropoda</taxon>
        <taxon>Heterobranchia</taxon>
        <taxon>Euthyneura</taxon>
        <taxon>Panpulmonata</taxon>
        <taxon>Sacoglossa</taxon>
        <taxon>Placobranchoidea</taxon>
        <taxon>Plakobranchidae</taxon>
        <taxon>Plakobranchus</taxon>
    </lineage>
</organism>
<sequence length="104" mass="11093">MQFSSNDPINFAISLQKATQGASPADAVPTIPSPPVVLDRVPSRYREDLRPRRLYCCGGDPALPYPGVLHVDADGGIAAVPAVRASDELLLHALHVEDVHTKLG</sequence>
<gene>
    <name evidence="1" type="ORF">PoB_005366900</name>
</gene>
<dbReference type="AlphaFoldDB" id="A0AAV4C8X4"/>
<dbReference type="EMBL" id="BLXT01005884">
    <property type="protein sequence ID" value="GFO27164.1"/>
    <property type="molecule type" value="Genomic_DNA"/>
</dbReference>
<evidence type="ECO:0000313" key="2">
    <source>
        <dbReference type="Proteomes" id="UP000735302"/>
    </source>
</evidence>
<dbReference type="Proteomes" id="UP000735302">
    <property type="component" value="Unassembled WGS sequence"/>
</dbReference>
<keyword evidence="2" id="KW-1185">Reference proteome</keyword>
<protein>
    <submittedName>
        <fullName evidence="1">Uncharacterized protein</fullName>
    </submittedName>
</protein>
<evidence type="ECO:0000313" key="1">
    <source>
        <dbReference type="EMBL" id="GFO27164.1"/>
    </source>
</evidence>
<accession>A0AAV4C8X4</accession>
<comment type="caution">
    <text evidence="1">The sequence shown here is derived from an EMBL/GenBank/DDBJ whole genome shotgun (WGS) entry which is preliminary data.</text>
</comment>